<dbReference type="SUPFAM" id="SSF144091">
    <property type="entry name" value="Rhomboid-like"/>
    <property type="match status" value="1"/>
</dbReference>
<comment type="catalytic activity">
    <reaction evidence="6">
        <text>Cleaves type-1 transmembrane domains using a catalytic dyad composed of serine and histidine that are contributed by different transmembrane domains.</text>
        <dbReference type="EC" id="3.4.21.105"/>
    </reaction>
</comment>
<evidence type="ECO:0000256" key="1">
    <source>
        <dbReference type="ARBA" id="ARBA00004141"/>
    </source>
</evidence>
<evidence type="ECO:0000256" key="4">
    <source>
        <dbReference type="ARBA" id="ARBA00022989"/>
    </source>
</evidence>
<dbReference type="Proteomes" id="UP000596661">
    <property type="component" value="Chromosome 1"/>
</dbReference>
<feature type="transmembrane region" description="Helical" evidence="6">
    <location>
        <begin position="217"/>
        <end position="236"/>
    </location>
</feature>
<dbReference type="InterPro" id="IPR002610">
    <property type="entry name" value="Peptidase_S54_rhomboid-like"/>
</dbReference>
<feature type="transmembrane region" description="Helical" evidence="6">
    <location>
        <begin position="162"/>
        <end position="182"/>
    </location>
</feature>
<dbReference type="InterPro" id="IPR035952">
    <property type="entry name" value="Rhomboid-like_sf"/>
</dbReference>
<feature type="transmembrane region" description="Helical" evidence="6">
    <location>
        <begin position="48"/>
        <end position="67"/>
    </location>
</feature>
<dbReference type="Gramene" id="evm.model.01.2690">
    <property type="protein sequence ID" value="cds.evm.model.01.2690"/>
    <property type="gene ID" value="evm.TU.01.2690"/>
</dbReference>
<comment type="caution">
    <text evidence="6">Lacks conserved residue(s) required for the propagation of feature annotation.</text>
</comment>
<protein>
    <recommendedName>
        <fullName evidence="6">RHOMBOID-like protein</fullName>
        <ecNumber evidence="6">3.4.21.105</ecNumber>
    </recommendedName>
</protein>
<dbReference type="OMA" id="INSYCTW"/>
<keyword evidence="6" id="KW-0378">Hydrolase</keyword>
<dbReference type="EnsemblPlants" id="evm.model.01.2690">
    <property type="protein sequence ID" value="cds.evm.model.01.2690"/>
    <property type="gene ID" value="evm.TU.01.2690"/>
</dbReference>
<feature type="transmembrane region" description="Helical" evidence="6">
    <location>
        <begin position="194"/>
        <end position="210"/>
    </location>
</feature>
<evidence type="ECO:0000256" key="2">
    <source>
        <dbReference type="ARBA" id="ARBA00009045"/>
    </source>
</evidence>
<dbReference type="GO" id="GO:0004252">
    <property type="term" value="F:serine-type endopeptidase activity"/>
    <property type="evidence" value="ECO:0007669"/>
    <property type="project" value="InterPro"/>
</dbReference>
<evidence type="ECO:0000259" key="7">
    <source>
        <dbReference type="Pfam" id="PF01694"/>
    </source>
</evidence>
<evidence type="ECO:0000256" key="5">
    <source>
        <dbReference type="ARBA" id="ARBA00023136"/>
    </source>
</evidence>
<reference evidence="8" key="2">
    <citation type="submission" date="2021-03" db="UniProtKB">
        <authorList>
            <consortium name="EnsemblPlants"/>
        </authorList>
    </citation>
    <scope>IDENTIFICATION</scope>
</reference>
<evidence type="ECO:0000313" key="9">
    <source>
        <dbReference type="Proteomes" id="UP000596661"/>
    </source>
</evidence>
<feature type="domain" description="Peptidase S54 rhomboid" evidence="7">
    <location>
        <begin position="123"/>
        <end position="259"/>
    </location>
</feature>
<keyword evidence="6" id="KW-0645">Protease</keyword>
<evidence type="ECO:0000256" key="3">
    <source>
        <dbReference type="ARBA" id="ARBA00022692"/>
    </source>
</evidence>
<keyword evidence="3 6" id="KW-0812">Transmembrane</keyword>
<feature type="transmembrane region" description="Helical" evidence="6">
    <location>
        <begin position="297"/>
        <end position="319"/>
    </location>
</feature>
<dbReference type="GO" id="GO:0006508">
    <property type="term" value="P:proteolysis"/>
    <property type="evidence" value="ECO:0007669"/>
    <property type="project" value="UniProtKB-KW"/>
</dbReference>
<keyword evidence="4 6" id="KW-1133">Transmembrane helix</keyword>
<comment type="similarity">
    <text evidence="2 6">Belongs to the peptidase S54 family.</text>
</comment>
<sequence length="393" mass="44189">MAETSILETQIEIKPPPPPFFLENIQEQKVVLSFFKSCHRRRRQGDTWLISIFLILPIIAFLVTMFVNDCWRKSHADCVVKPLGRFSFQPLSENPFLGPSASTYGDRLGEVGALRRTFLIEHQQTWRFFAFQCLHAGLIHLVINLGSVVFVGAHLEREFGPLMVGIIYLLSSFSGTLMAALFVQNKPAVGSSGPLYGLLGAALSELIWNWRMYIDKFTALASLFLVCMINLALGLLPYVDNFSSLGGFIAGILLGSVLLCSSQIEQNSQNNGKGVLFEHSENKRFTKLKLKQKLDMSILRTLTLVLYCVICTGCLVALLRGIDMNDYCNWCRYIDCVPTKRWSCEDRVISCETMVSKAELTLTCLSNGKFKVFPYTNISRPRINDICSVICGY</sequence>
<dbReference type="GO" id="GO:0016020">
    <property type="term" value="C:membrane"/>
    <property type="evidence" value="ECO:0007669"/>
    <property type="project" value="UniProtKB-SubCell"/>
</dbReference>
<dbReference type="Gene3D" id="1.20.1540.10">
    <property type="entry name" value="Rhomboid-like"/>
    <property type="match status" value="1"/>
</dbReference>
<dbReference type="PANTHER" id="PTHR22936:SF75">
    <property type="entry name" value="RHOMBOID-LIKE PROTEIN 8"/>
    <property type="match status" value="1"/>
</dbReference>
<keyword evidence="5 6" id="KW-0472">Membrane</keyword>
<dbReference type="PANTHER" id="PTHR22936">
    <property type="entry name" value="RHOMBOID-RELATED"/>
    <property type="match status" value="1"/>
</dbReference>
<evidence type="ECO:0000256" key="6">
    <source>
        <dbReference type="RuleBase" id="RU362115"/>
    </source>
</evidence>
<keyword evidence="9" id="KW-1185">Reference proteome</keyword>
<comment type="subcellular location">
    <subcellularLocation>
        <location evidence="1 6">Membrane</location>
        <topology evidence="1 6">Multi-pass membrane protein</topology>
    </subcellularLocation>
</comment>
<dbReference type="EMBL" id="UZAU01000078">
    <property type="status" value="NOT_ANNOTATED_CDS"/>
    <property type="molecule type" value="Genomic_DNA"/>
</dbReference>
<dbReference type="AlphaFoldDB" id="A0A803NM82"/>
<dbReference type="EC" id="3.4.21.105" evidence="6"/>
<comment type="function">
    <text evidence="6">Serine protease involved in intramembrane proteolysis.</text>
</comment>
<keyword evidence="6" id="KW-0720">Serine protease</keyword>
<dbReference type="Pfam" id="PF01694">
    <property type="entry name" value="Rhomboid"/>
    <property type="match status" value="1"/>
</dbReference>
<accession>A0A803NM82</accession>
<reference evidence="8" key="1">
    <citation type="submission" date="2018-11" db="EMBL/GenBank/DDBJ databases">
        <authorList>
            <person name="Grassa J C."/>
        </authorList>
    </citation>
    <scope>NUCLEOTIDE SEQUENCE [LARGE SCALE GENOMIC DNA]</scope>
</reference>
<dbReference type="InterPro" id="IPR022764">
    <property type="entry name" value="Peptidase_S54_rhomboid_dom"/>
</dbReference>
<feature type="transmembrane region" description="Helical" evidence="6">
    <location>
        <begin position="128"/>
        <end position="150"/>
    </location>
</feature>
<proteinExistence type="inferred from homology"/>
<evidence type="ECO:0000313" key="8">
    <source>
        <dbReference type="EnsemblPlants" id="cds.evm.model.01.2690"/>
    </source>
</evidence>
<organism evidence="8 9">
    <name type="scientific">Cannabis sativa</name>
    <name type="common">Hemp</name>
    <name type="synonym">Marijuana</name>
    <dbReference type="NCBI Taxonomy" id="3483"/>
    <lineage>
        <taxon>Eukaryota</taxon>
        <taxon>Viridiplantae</taxon>
        <taxon>Streptophyta</taxon>
        <taxon>Embryophyta</taxon>
        <taxon>Tracheophyta</taxon>
        <taxon>Spermatophyta</taxon>
        <taxon>Magnoliopsida</taxon>
        <taxon>eudicotyledons</taxon>
        <taxon>Gunneridae</taxon>
        <taxon>Pentapetalae</taxon>
        <taxon>rosids</taxon>
        <taxon>fabids</taxon>
        <taxon>Rosales</taxon>
        <taxon>Cannabaceae</taxon>
        <taxon>Cannabis</taxon>
    </lineage>
</organism>
<name>A0A803NM82_CANSA</name>